<name>A0AAE0I9V4_9PEZI</name>
<evidence type="ECO:0000313" key="3">
    <source>
        <dbReference type="Proteomes" id="UP001286456"/>
    </source>
</evidence>
<feature type="transmembrane region" description="Helical" evidence="1">
    <location>
        <begin position="104"/>
        <end position="122"/>
    </location>
</feature>
<keyword evidence="3" id="KW-1185">Reference proteome</keyword>
<comment type="caution">
    <text evidence="2">The sequence shown here is derived from an EMBL/GenBank/DDBJ whole genome shotgun (WGS) entry which is preliminary data.</text>
</comment>
<dbReference type="AlphaFoldDB" id="A0AAE0I9V4"/>
<keyword evidence="1" id="KW-1133">Transmembrane helix</keyword>
<organism evidence="2 3">
    <name type="scientific">Cercophora scortea</name>
    <dbReference type="NCBI Taxonomy" id="314031"/>
    <lineage>
        <taxon>Eukaryota</taxon>
        <taxon>Fungi</taxon>
        <taxon>Dikarya</taxon>
        <taxon>Ascomycota</taxon>
        <taxon>Pezizomycotina</taxon>
        <taxon>Sordariomycetes</taxon>
        <taxon>Sordariomycetidae</taxon>
        <taxon>Sordariales</taxon>
        <taxon>Lasiosphaeriaceae</taxon>
        <taxon>Cercophora</taxon>
    </lineage>
</organism>
<reference evidence="2" key="2">
    <citation type="submission" date="2023-06" db="EMBL/GenBank/DDBJ databases">
        <authorList>
            <consortium name="Lawrence Berkeley National Laboratory"/>
            <person name="Haridas S."/>
            <person name="Hensen N."/>
            <person name="Bonometti L."/>
            <person name="Westerberg I."/>
            <person name="Brannstrom I.O."/>
            <person name="Guillou S."/>
            <person name="Cros-Aarteil S."/>
            <person name="Calhoun S."/>
            <person name="Kuo A."/>
            <person name="Mondo S."/>
            <person name="Pangilinan J."/>
            <person name="Riley R."/>
            <person name="Labutti K."/>
            <person name="Andreopoulos B."/>
            <person name="Lipzen A."/>
            <person name="Chen C."/>
            <person name="Yanf M."/>
            <person name="Daum C."/>
            <person name="Ng V."/>
            <person name="Clum A."/>
            <person name="Steindorff A."/>
            <person name="Ohm R."/>
            <person name="Martin F."/>
            <person name="Silar P."/>
            <person name="Natvig D."/>
            <person name="Lalanne C."/>
            <person name="Gautier V."/>
            <person name="Ament-Velasquez S.L."/>
            <person name="Kruys A."/>
            <person name="Hutchinson M.I."/>
            <person name="Powell A.J."/>
            <person name="Barry K."/>
            <person name="Miller A.N."/>
            <person name="Grigoriev I.V."/>
            <person name="Debuchy R."/>
            <person name="Gladieux P."/>
            <person name="Thoren M.H."/>
            <person name="Johannesson H."/>
        </authorList>
    </citation>
    <scope>NUCLEOTIDE SEQUENCE</scope>
    <source>
        <strain evidence="2">SMH4131-1</strain>
    </source>
</reference>
<reference evidence="2" key="1">
    <citation type="journal article" date="2023" name="Mol. Phylogenet. Evol.">
        <title>Genome-scale phylogeny and comparative genomics of the fungal order Sordariales.</title>
        <authorList>
            <person name="Hensen N."/>
            <person name="Bonometti L."/>
            <person name="Westerberg I."/>
            <person name="Brannstrom I.O."/>
            <person name="Guillou S."/>
            <person name="Cros-Aarteil S."/>
            <person name="Calhoun S."/>
            <person name="Haridas S."/>
            <person name="Kuo A."/>
            <person name="Mondo S."/>
            <person name="Pangilinan J."/>
            <person name="Riley R."/>
            <person name="LaButti K."/>
            <person name="Andreopoulos B."/>
            <person name="Lipzen A."/>
            <person name="Chen C."/>
            <person name="Yan M."/>
            <person name="Daum C."/>
            <person name="Ng V."/>
            <person name="Clum A."/>
            <person name="Steindorff A."/>
            <person name="Ohm R.A."/>
            <person name="Martin F."/>
            <person name="Silar P."/>
            <person name="Natvig D.O."/>
            <person name="Lalanne C."/>
            <person name="Gautier V."/>
            <person name="Ament-Velasquez S.L."/>
            <person name="Kruys A."/>
            <person name="Hutchinson M.I."/>
            <person name="Powell A.J."/>
            <person name="Barry K."/>
            <person name="Miller A.N."/>
            <person name="Grigoriev I.V."/>
            <person name="Debuchy R."/>
            <person name="Gladieux P."/>
            <person name="Hiltunen Thoren M."/>
            <person name="Johannesson H."/>
        </authorList>
    </citation>
    <scope>NUCLEOTIDE SEQUENCE</scope>
    <source>
        <strain evidence="2">SMH4131-1</strain>
    </source>
</reference>
<gene>
    <name evidence="2" type="ORF">B0T19DRAFT_259591</name>
</gene>
<evidence type="ECO:0000313" key="2">
    <source>
        <dbReference type="EMBL" id="KAK3321143.1"/>
    </source>
</evidence>
<proteinExistence type="predicted"/>
<keyword evidence="1" id="KW-0472">Membrane</keyword>
<dbReference type="EMBL" id="JAUEPO010000005">
    <property type="protein sequence ID" value="KAK3321143.1"/>
    <property type="molecule type" value="Genomic_DNA"/>
</dbReference>
<dbReference type="Proteomes" id="UP001286456">
    <property type="component" value="Unassembled WGS sequence"/>
</dbReference>
<feature type="transmembrane region" description="Helical" evidence="1">
    <location>
        <begin position="72"/>
        <end position="95"/>
    </location>
</feature>
<accession>A0AAE0I9V4</accession>
<evidence type="ECO:0000256" key="1">
    <source>
        <dbReference type="SAM" id="Phobius"/>
    </source>
</evidence>
<protein>
    <submittedName>
        <fullName evidence="2">Uncharacterized protein</fullName>
    </submittedName>
</protein>
<keyword evidence="1" id="KW-0812">Transmembrane</keyword>
<sequence>MSLEPRKWCQLGVCTGRLSAGIEQVSGDGRGFRYDNDAARYGSDFRLLTLAVVVSGVVGDLGDGIRTGLTAWLAWGSLLQLVFCCFCVCISILGITEDAARSQLSFCLFLFLLGAFVFLFAFV</sequence>